<dbReference type="Pfam" id="PF04972">
    <property type="entry name" value="BON"/>
    <property type="match status" value="2"/>
</dbReference>
<comment type="caution">
    <text evidence="3">The sequence shown here is derived from an EMBL/GenBank/DDBJ whole genome shotgun (WGS) entry which is preliminary data.</text>
</comment>
<keyword evidence="1" id="KW-0732">Signal</keyword>
<dbReference type="InterPro" id="IPR007055">
    <property type="entry name" value="BON_dom"/>
</dbReference>
<evidence type="ECO:0000259" key="2">
    <source>
        <dbReference type="PROSITE" id="PS50914"/>
    </source>
</evidence>
<dbReference type="EMBL" id="MBUA01000012">
    <property type="protein sequence ID" value="MBC6491096.1"/>
    <property type="molecule type" value="Genomic_DNA"/>
</dbReference>
<gene>
    <name evidence="3" type="ORF">BC349_08640</name>
</gene>
<feature type="chain" id="PRO_5045360970" description="BON domain-containing protein" evidence="1">
    <location>
        <begin position="22"/>
        <end position="160"/>
    </location>
</feature>
<evidence type="ECO:0000256" key="1">
    <source>
        <dbReference type="SAM" id="SignalP"/>
    </source>
</evidence>
<proteinExistence type="predicted"/>
<name>A0ABR7M842_9BACT</name>
<feature type="signal peptide" evidence="1">
    <location>
        <begin position="1"/>
        <end position="21"/>
    </location>
</feature>
<sequence>MKKIGRILVGLAIFSSTTFIACKPKDADIQKNVATAVAAYPGVSVTVTDGVASITGEVADDATRAAVETAAKAIKGVKSVTNNLTVTPPPPPPVVINPDETLQQTVGAAITAMNLPKVQAAVKDGVVTLTGEIKKADLPSLMQKLNELKPKSIENKLVIK</sequence>
<organism evidence="3 4">
    <name type="scientific">Flavihumibacter stibioxidans</name>
    <dbReference type="NCBI Taxonomy" id="1834163"/>
    <lineage>
        <taxon>Bacteria</taxon>
        <taxon>Pseudomonadati</taxon>
        <taxon>Bacteroidota</taxon>
        <taxon>Chitinophagia</taxon>
        <taxon>Chitinophagales</taxon>
        <taxon>Chitinophagaceae</taxon>
        <taxon>Flavihumibacter</taxon>
    </lineage>
</organism>
<evidence type="ECO:0000313" key="4">
    <source>
        <dbReference type="Proteomes" id="UP000765802"/>
    </source>
</evidence>
<feature type="domain" description="BON" evidence="2">
    <location>
        <begin position="16"/>
        <end position="88"/>
    </location>
</feature>
<dbReference type="Gene3D" id="3.40.1520.20">
    <property type="match status" value="1"/>
</dbReference>
<evidence type="ECO:0000313" key="3">
    <source>
        <dbReference type="EMBL" id="MBC6491096.1"/>
    </source>
</evidence>
<dbReference type="Proteomes" id="UP000765802">
    <property type="component" value="Unassembled WGS sequence"/>
</dbReference>
<dbReference type="PROSITE" id="PS50914">
    <property type="entry name" value="BON"/>
    <property type="match status" value="1"/>
</dbReference>
<dbReference type="PROSITE" id="PS51257">
    <property type="entry name" value="PROKAR_LIPOPROTEIN"/>
    <property type="match status" value="1"/>
</dbReference>
<protein>
    <recommendedName>
        <fullName evidence="2">BON domain-containing protein</fullName>
    </recommendedName>
</protein>
<reference evidence="3 4" key="1">
    <citation type="submission" date="2016-07" db="EMBL/GenBank/DDBJ databases">
        <title>Genome analysis of Flavihumibacter stibioxidans YS-17.</title>
        <authorList>
            <person name="Shi K."/>
            <person name="Han Y."/>
            <person name="Wang G."/>
        </authorList>
    </citation>
    <scope>NUCLEOTIDE SEQUENCE [LARGE SCALE GENOMIC DNA]</scope>
    <source>
        <strain evidence="3 4">YS-17</strain>
    </source>
</reference>
<dbReference type="RefSeq" id="WP_187256421.1">
    <property type="nucleotide sequence ID" value="NZ_JBHULF010000014.1"/>
</dbReference>
<accession>A0ABR7M842</accession>
<keyword evidence="4" id="KW-1185">Reference proteome</keyword>